<organism evidence="1 2">
    <name type="scientific">Anaerosacchariphilus polymeriproducens</name>
    <dbReference type="NCBI Taxonomy" id="1812858"/>
    <lineage>
        <taxon>Bacteria</taxon>
        <taxon>Bacillati</taxon>
        <taxon>Bacillota</taxon>
        <taxon>Clostridia</taxon>
        <taxon>Lachnospirales</taxon>
        <taxon>Lachnospiraceae</taxon>
        <taxon>Anaerosacchariphilus</taxon>
    </lineage>
</organism>
<dbReference type="SUPFAM" id="SSF53474">
    <property type="entry name" value="alpha/beta-Hydrolases"/>
    <property type="match status" value="1"/>
</dbReference>
<dbReference type="PANTHER" id="PTHR48098:SF1">
    <property type="entry name" value="DIACYLGLYCEROL ACYLTRANSFERASE_MYCOLYLTRANSFERASE AG85A"/>
    <property type="match status" value="1"/>
</dbReference>
<dbReference type="InterPro" id="IPR000801">
    <property type="entry name" value="Esterase-like"/>
</dbReference>
<evidence type="ECO:0000313" key="2">
    <source>
        <dbReference type="Proteomes" id="UP000255036"/>
    </source>
</evidence>
<accession>A0A371AX41</accession>
<dbReference type="GO" id="GO:0016747">
    <property type="term" value="F:acyltransferase activity, transferring groups other than amino-acyl groups"/>
    <property type="evidence" value="ECO:0007669"/>
    <property type="project" value="TreeGrafter"/>
</dbReference>
<dbReference type="EMBL" id="QRCT01000014">
    <property type="protein sequence ID" value="RDU24148.1"/>
    <property type="molecule type" value="Genomic_DNA"/>
</dbReference>
<keyword evidence="2" id="KW-1185">Reference proteome</keyword>
<dbReference type="RefSeq" id="WP_115481173.1">
    <property type="nucleotide sequence ID" value="NZ_QRCT01000014.1"/>
</dbReference>
<gene>
    <name evidence="1" type="ORF">DWV06_05465</name>
</gene>
<dbReference type="PANTHER" id="PTHR48098">
    <property type="entry name" value="ENTEROCHELIN ESTERASE-RELATED"/>
    <property type="match status" value="1"/>
</dbReference>
<dbReference type="OrthoDB" id="9803578at2"/>
<dbReference type="InterPro" id="IPR029058">
    <property type="entry name" value="AB_hydrolase_fold"/>
</dbReference>
<dbReference type="Proteomes" id="UP000255036">
    <property type="component" value="Unassembled WGS sequence"/>
</dbReference>
<protein>
    <submittedName>
        <fullName evidence="1">Acetylesterase</fullName>
    </submittedName>
</protein>
<evidence type="ECO:0000313" key="1">
    <source>
        <dbReference type="EMBL" id="RDU24148.1"/>
    </source>
</evidence>
<dbReference type="Gene3D" id="3.40.50.1820">
    <property type="entry name" value="alpha/beta hydrolase"/>
    <property type="match status" value="1"/>
</dbReference>
<dbReference type="InterPro" id="IPR050583">
    <property type="entry name" value="Mycobacterial_A85_antigen"/>
</dbReference>
<proteinExistence type="predicted"/>
<sequence length="259" mass="30320">MILRGNMFSKLLEMETGITVVAPSKMHEGNYKVAYLLHGRCGRSGDLVDYTMLPVYANEYDIVFIMPEVARSFYTDMQYGLKYFSYVTEELPQICKNMFNISSNREDTMVLGISMGGYGALKCALSKPEQYSFCFASAPVCLYLKEFLDFLRSSNNIEEIKKIYGEELINDFFYAFGSDVKWTPEDEILELAKRLDQKDIKPSIYTTCGTKDEFREFNLRFKEDMEKLNFDFAYEEWEGQHDWYFFNESLQKALEKISR</sequence>
<comment type="caution">
    <text evidence="1">The sequence shown here is derived from an EMBL/GenBank/DDBJ whole genome shotgun (WGS) entry which is preliminary data.</text>
</comment>
<dbReference type="AlphaFoldDB" id="A0A371AX41"/>
<reference evidence="1 2" key="1">
    <citation type="submission" date="2018-07" db="EMBL/GenBank/DDBJ databases">
        <title>Anaerosacharophilus polymeroproducens gen. nov. sp. nov., an anaerobic bacterium isolated from salt field.</title>
        <authorList>
            <person name="Kim W."/>
            <person name="Yang S.-H."/>
            <person name="Oh J."/>
            <person name="Lee J.-H."/>
            <person name="Kwon K.K."/>
        </authorList>
    </citation>
    <scope>NUCLEOTIDE SEQUENCE [LARGE SCALE GENOMIC DNA]</scope>
    <source>
        <strain evidence="1 2">MCWD5</strain>
    </source>
</reference>
<name>A0A371AX41_9FIRM</name>
<dbReference type="Pfam" id="PF00756">
    <property type="entry name" value="Esterase"/>
    <property type="match status" value="1"/>
</dbReference>